<dbReference type="InterPro" id="IPR003661">
    <property type="entry name" value="HisK_dim/P_dom"/>
</dbReference>
<dbReference type="Pfam" id="PF02518">
    <property type="entry name" value="HATPase_c"/>
    <property type="match status" value="1"/>
</dbReference>
<dbReference type="SUPFAM" id="SSF55874">
    <property type="entry name" value="ATPase domain of HSP90 chaperone/DNA topoisomerase II/histidine kinase"/>
    <property type="match status" value="1"/>
</dbReference>
<evidence type="ECO:0000256" key="7">
    <source>
        <dbReference type="ARBA" id="ARBA00022840"/>
    </source>
</evidence>
<dbReference type="EMBL" id="CP000934">
    <property type="protein sequence ID" value="ACE82714.1"/>
    <property type="molecule type" value="Genomic_DNA"/>
</dbReference>
<keyword evidence="3 9" id="KW-0597">Phosphoprotein</keyword>
<feature type="modified residue" description="4-aspartylphosphate" evidence="9">
    <location>
        <position position="576"/>
    </location>
</feature>
<evidence type="ECO:0000256" key="6">
    <source>
        <dbReference type="ARBA" id="ARBA00022777"/>
    </source>
</evidence>
<evidence type="ECO:0000313" key="15">
    <source>
        <dbReference type="Proteomes" id="UP000001036"/>
    </source>
</evidence>
<evidence type="ECO:0000256" key="8">
    <source>
        <dbReference type="ARBA" id="ARBA00023012"/>
    </source>
</evidence>
<evidence type="ECO:0000313" key="14">
    <source>
        <dbReference type="EMBL" id="ACE82714.1"/>
    </source>
</evidence>
<dbReference type="CDD" id="cd00130">
    <property type="entry name" value="PAS"/>
    <property type="match status" value="1"/>
</dbReference>
<feature type="domain" description="Histidine kinase" evidence="10">
    <location>
        <begin position="141"/>
        <end position="356"/>
    </location>
</feature>
<evidence type="ECO:0000256" key="1">
    <source>
        <dbReference type="ARBA" id="ARBA00000085"/>
    </source>
</evidence>
<gene>
    <name evidence="14" type="ordered locus">CJA_0253</name>
</gene>
<evidence type="ECO:0000256" key="3">
    <source>
        <dbReference type="ARBA" id="ARBA00022553"/>
    </source>
</evidence>
<dbReference type="eggNOG" id="COG0642">
    <property type="taxonomic scope" value="Bacteria"/>
</dbReference>
<keyword evidence="6" id="KW-0418">Kinase</keyword>
<organism evidence="14 15">
    <name type="scientific">Cellvibrio japonicus (strain Ueda107)</name>
    <name type="common">Pseudomonas fluorescens subsp. cellulosa</name>
    <dbReference type="NCBI Taxonomy" id="498211"/>
    <lineage>
        <taxon>Bacteria</taxon>
        <taxon>Pseudomonadati</taxon>
        <taxon>Pseudomonadota</taxon>
        <taxon>Gammaproteobacteria</taxon>
        <taxon>Cellvibrionales</taxon>
        <taxon>Cellvibrionaceae</taxon>
        <taxon>Cellvibrio</taxon>
    </lineage>
</organism>
<evidence type="ECO:0000256" key="9">
    <source>
        <dbReference type="PROSITE-ProRule" id="PRU00169"/>
    </source>
</evidence>
<keyword evidence="5" id="KW-0547">Nucleotide-binding</keyword>
<dbReference type="InterPro" id="IPR001610">
    <property type="entry name" value="PAC"/>
</dbReference>
<dbReference type="KEGG" id="cja:CJA_0253"/>
<dbReference type="STRING" id="498211.CJA_0253"/>
<dbReference type="InterPro" id="IPR000700">
    <property type="entry name" value="PAS-assoc_C"/>
</dbReference>
<dbReference type="PANTHER" id="PTHR45339:SF5">
    <property type="entry name" value="HISTIDINE KINASE"/>
    <property type="match status" value="1"/>
</dbReference>
<evidence type="ECO:0000256" key="4">
    <source>
        <dbReference type="ARBA" id="ARBA00022679"/>
    </source>
</evidence>
<dbReference type="SMART" id="SM00388">
    <property type="entry name" value="HisKA"/>
    <property type="match status" value="1"/>
</dbReference>
<keyword evidence="4" id="KW-0808">Transferase</keyword>
<evidence type="ECO:0000259" key="11">
    <source>
        <dbReference type="PROSITE" id="PS50110"/>
    </source>
</evidence>
<name>B3PH56_CELJU</name>
<dbReference type="eggNOG" id="COG0784">
    <property type="taxonomic scope" value="Bacteria"/>
</dbReference>
<sequence length="659" mass="74444">MEATNDGLWDWDLITDKIYFSNSYLRMLGYDYEELPGNLQTLKDYFIHPEDVDNLLQEYRVAVHNCRDSLQLQYRMLHRNGHSIWVHSKAKFFEPDADGRPTRCVGINTDISRFIKTQEELLHAKTQADMASKTKSEFLARISHEIRTPMNAIIGIGYLMQDTPLDEQQQSYLTSINSAADSLLQIINQLLDFSKIEAGRVILEHAHFDLEQVFEKITRLFEISALHRNVSIAYDIAPDVPRFLRGDASRLSQILNHLISNAFQYSRRDQVVVRVKRLPGEQLVLEFCVEDTGLGMTAEKLSHVKERLLKGSQETGGSTCGLGICNHLIQLMQGDMRIESAPNRGCKVSFSANFEPSRLGEKTLVNQPRELSNIRVLIVDDNTIARTIIASTARSLRLQVDEADKPLEAMDKIRQADNLGQPYHLVLLDYRMPTINGLQLTGMIKKDRSLRCKPQVFLISAYHRDEISSTDPNAILVDEFLSKPVSESRLFEAISQAVNREQRLQEISPLLVGDEDRAALLASARVLVVEDNLVNQQVICGILKKKQVVTVLAANGLEAVNAVTEASEPFDAILMDLEMPIMDGIEATCQIRRQWPAQLLPIIAVTAQAMRGDRERCLEAGMNGYLSKPVNPEQLYNTLVEVLRARRDQRAASPQNPTD</sequence>
<dbReference type="SMART" id="SM00448">
    <property type="entry name" value="REC"/>
    <property type="match status" value="2"/>
</dbReference>
<dbReference type="HOGENOM" id="CLU_000445_114_15_6"/>
<feature type="domain" description="PAC" evidence="13">
    <location>
        <begin position="70"/>
        <end position="123"/>
    </location>
</feature>
<protein>
    <recommendedName>
        <fullName evidence="2">histidine kinase</fullName>
        <ecNumber evidence="2">2.7.13.3</ecNumber>
    </recommendedName>
</protein>
<dbReference type="InterPro" id="IPR011006">
    <property type="entry name" value="CheY-like_superfamily"/>
</dbReference>
<feature type="modified residue" description="4-aspartylphosphate" evidence="9">
    <location>
        <position position="429"/>
    </location>
</feature>
<dbReference type="PROSITE" id="PS50110">
    <property type="entry name" value="RESPONSE_REGULATORY"/>
    <property type="match status" value="2"/>
</dbReference>
<dbReference type="FunFam" id="1.10.287.130:FF:000002">
    <property type="entry name" value="Two-component osmosensing histidine kinase"/>
    <property type="match status" value="1"/>
</dbReference>
<dbReference type="CDD" id="cd00082">
    <property type="entry name" value="HisKA"/>
    <property type="match status" value="1"/>
</dbReference>
<comment type="catalytic activity">
    <reaction evidence="1">
        <text>ATP + protein L-histidine = ADP + protein N-phospho-L-histidine.</text>
        <dbReference type="EC" id="2.7.13.3"/>
    </reaction>
</comment>
<evidence type="ECO:0000256" key="2">
    <source>
        <dbReference type="ARBA" id="ARBA00012438"/>
    </source>
</evidence>
<evidence type="ECO:0000259" key="13">
    <source>
        <dbReference type="PROSITE" id="PS50113"/>
    </source>
</evidence>
<dbReference type="EC" id="2.7.13.3" evidence="2"/>
<keyword evidence="15" id="KW-1185">Reference proteome</keyword>
<accession>B3PH56</accession>
<dbReference type="InterPro" id="IPR035965">
    <property type="entry name" value="PAS-like_dom_sf"/>
</dbReference>
<dbReference type="Proteomes" id="UP000001036">
    <property type="component" value="Chromosome"/>
</dbReference>
<dbReference type="Pfam" id="PF00072">
    <property type="entry name" value="Response_reg"/>
    <property type="match status" value="2"/>
</dbReference>
<evidence type="ECO:0000259" key="12">
    <source>
        <dbReference type="PROSITE" id="PS50112"/>
    </source>
</evidence>
<dbReference type="SUPFAM" id="SSF52172">
    <property type="entry name" value="CheY-like"/>
    <property type="match status" value="2"/>
</dbReference>
<dbReference type="SUPFAM" id="SSF55785">
    <property type="entry name" value="PYP-like sensor domain (PAS domain)"/>
    <property type="match status" value="1"/>
</dbReference>
<keyword evidence="8" id="KW-0902">Two-component regulatory system</keyword>
<reference evidence="14 15" key="1">
    <citation type="journal article" date="2008" name="J. Bacteriol.">
        <title>Insights into plant cell wall degradation from the genome sequence of the soil bacterium Cellvibrio japonicus.</title>
        <authorList>
            <person name="Deboy R.T."/>
            <person name="Mongodin E.F."/>
            <person name="Fouts D.E."/>
            <person name="Tailford L.E."/>
            <person name="Khouri H."/>
            <person name="Emerson J.B."/>
            <person name="Mohamoud Y."/>
            <person name="Watkins K."/>
            <person name="Henrissat B."/>
            <person name="Gilbert H.J."/>
            <person name="Nelson K.E."/>
        </authorList>
    </citation>
    <scope>NUCLEOTIDE SEQUENCE [LARGE SCALE GENOMIC DNA]</scope>
    <source>
        <strain evidence="14 15">Ueda107</strain>
    </source>
</reference>
<dbReference type="InterPro" id="IPR036890">
    <property type="entry name" value="HATPase_C_sf"/>
</dbReference>
<dbReference type="Gene3D" id="3.30.565.10">
    <property type="entry name" value="Histidine kinase-like ATPase, C-terminal domain"/>
    <property type="match status" value="1"/>
</dbReference>
<dbReference type="GO" id="GO:0000155">
    <property type="term" value="F:phosphorelay sensor kinase activity"/>
    <property type="evidence" value="ECO:0007669"/>
    <property type="project" value="InterPro"/>
</dbReference>
<feature type="domain" description="Response regulatory" evidence="11">
    <location>
        <begin position="525"/>
        <end position="643"/>
    </location>
</feature>
<feature type="domain" description="PAS" evidence="12">
    <location>
        <begin position="1"/>
        <end position="66"/>
    </location>
</feature>
<dbReference type="InterPro" id="IPR036097">
    <property type="entry name" value="HisK_dim/P_sf"/>
</dbReference>
<dbReference type="CDD" id="cd17546">
    <property type="entry name" value="REC_hyHK_CKI1_RcsC-like"/>
    <property type="match status" value="2"/>
</dbReference>
<dbReference type="InterPro" id="IPR005467">
    <property type="entry name" value="His_kinase_dom"/>
</dbReference>
<dbReference type="GO" id="GO:0005524">
    <property type="term" value="F:ATP binding"/>
    <property type="evidence" value="ECO:0007669"/>
    <property type="project" value="UniProtKB-KW"/>
</dbReference>
<dbReference type="SMART" id="SM00387">
    <property type="entry name" value="HATPase_c"/>
    <property type="match status" value="1"/>
</dbReference>
<dbReference type="PROSITE" id="PS50109">
    <property type="entry name" value="HIS_KIN"/>
    <property type="match status" value="1"/>
</dbReference>
<dbReference type="Gene3D" id="1.10.287.130">
    <property type="match status" value="1"/>
</dbReference>
<dbReference type="Gene3D" id="3.40.50.2300">
    <property type="match status" value="2"/>
</dbReference>
<dbReference type="PROSITE" id="PS50113">
    <property type="entry name" value="PAC"/>
    <property type="match status" value="1"/>
</dbReference>
<dbReference type="SUPFAM" id="SSF47384">
    <property type="entry name" value="Homodimeric domain of signal transducing histidine kinase"/>
    <property type="match status" value="1"/>
</dbReference>
<proteinExistence type="predicted"/>
<dbReference type="SMART" id="SM00086">
    <property type="entry name" value="PAC"/>
    <property type="match status" value="1"/>
</dbReference>
<evidence type="ECO:0000256" key="5">
    <source>
        <dbReference type="ARBA" id="ARBA00022741"/>
    </source>
</evidence>
<evidence type="ECO:0000259" key="10">
    <source>
        <dbReference type="PROSITE" id="PS50109"/>
    </source>
</evidence>
<dbReference type="Pfam" id="PF08447">
    <property type="entry name" value="PAS_3"/>
    <property type="match status" value="1"/>
</dbReference>
<dbReference type="PROSITE" id="PS50112">
    <property type="entry name" value="PAS"/>
    <property type="match status" value="1"/>
</dbReference>
<feature type="domain" description="Response regulatory" evidence="11">
    <location>
        <begin position="375"/>
        <end position="498"/>
    </location>
</feature>
<dbReference type="InterPro" id="IPR003594">
    <property type="entry name" value="HATPase_dom"/>
</dbReference>
<dbReference type="InterPro" id="IPR000014">
    <property type="entry name" value="PAS"/>
</dbReference>
<dbReference type="Gene3D" id="3.30.450.20">
    <property type="entry name" value="PAS domain"/>
    <property type="match status" value="1"/>
</dbReference>
<dbReference type="AlphaFoldDB" id="B3PH56"/>
<dbReference type="PANTHER" id="PTHR45339">
    <property type="entry name" value="HYBRID SIGNAL TRANSDUCTION HISTIDINE KINASE J"/>
    <property type="match status" value="1"/>
</dbReference>
<dbReference type="NCBIfam" id="TIGR00229">
    <property type="entry name" value="sensory_box"/>
    <property type="match status" value="1"/>
</dbReference>
<dbReference type="Pfam" id="PF00512">
    <property type="entry name" value="HisKA"/>
    <property type="match status" value="1"/>
</dbReference>
<keyword evidence="7" id="KW-0067">ATP-binding</keyword>
<dbReference type="InterPro" id="IPR013655">
    <property type="entry name" value="PAS_fold_3"/>
</dbReference>
<dbReference type="InterPro" id="IPR001789">
    <property type="entry name" value="Sig_transdc_resp-reg_receiver"/>
</dbReference>